<dbReference type="EMBL" id="JBEPLU010000002">
    <property type="protein sequence ID" value="MET3527232.1"/>
    <property type="molecule type" value="Genomic_DNA"/>
</dbReference>
<proteinExistence type="inferred from homology"/>
<dbReference type="SUPFAM" id="SSF64518">
    <property type="entry name" value="Phase 1 flagellin"/>
    <property type="match status" value="1"/>
</dbReference>
<dbReference type="RefSeq" id="WP_331928095.1">
    <property type="nucleotide sequence ID" value="NZ_JBEPLU010000002.1"/>
</dbReference>
<dbReference type="InterPro" id="IPR046358">
    <property type="entry name" value="Flagellin_C"/>
</dbReference>
<accession>A0ABV2EJS9</accession>
<comment type="subcellular location">
    <subcellularLocation>
        <location evidence="4">Secreted</location>
    </subcellularLocation>
    <subcellularLocation>
        <location evidence="4">Bacterial flagellum</location>
    </subcellularLocation>
</comment>
<evidence type="ECO:0000256" key="3">
    <source>
        <dbReference type="ARBA" id="ARBA00023143"/>
    </source>
</evidence>
<dbReference type="InterPro" id="IPR001029">
    <property type="entry name" value="Flagellin_N"/>
</dbReference>
<reference evidence="7 8" key="1">
    <citation type="submission" date="2024-06" db="EMBL/GenBank/DDBJ databases">
        <title>Genomic Encyclopedia of Type Strains, Phase IV (KMG-IV): sequencing the most valuable type-strain genomes for metagenomic binning, comparative biology and taxonomic classification.</title>
        <authorList>
            <person name="Goeker M."/>
        </authorList>
    </citation>
    <scope>NUCLEOTIDE SEQUENCE [LARGE SCALE GENOMIC DNA]</scope>
    <source>
        <strain evidence="7 8">DSM 17809</strain>
    </source>
</reference>
<keyword evidence="7" id="KW-0282">Flagellum</keyword>
<comment type="caution">
    <text evidence="7">The sequence shown here is derived from an EMBL/GenBank/DDBJ whole genome shotgun (WGS) entry which is preliminary data.</text>
</comment>
<evidence type="ECO:0000259" key="5">
    <source>
        <dbReference type="Pfam" id="PF00669"/>
    </source>
</evidence>
<feature type="domain" description="Flagellin N-terminal" evidence="5">
    <location>
        <begin position="5"/>
        <end position="142"/>
    </location>
</feature>
<evidence type="ECO:0000256" key="2">
    <source>
        <dbReference type="ARBA" id="ARBA00011829"/>
    </source>
</evidence>
<protein>
    <recommendedName>
        <fullName evidence="4">Flagellin</fullName>
    </recommendedName>
</protein>
<keyword evidence="3 4" id="KW-0975">Bacterial flagellum</keyword>
<keyword evidence="8" id="KW-1185">Reference proteome</keyword>
<dbReference type="Gene3D" id="1.20.1330.10">
    <property type="entry name" value="f41 fragment of flagellin, N-terminal domain"/>
    <property type="match status" value="1"/>
</dbReference>
<keyword evidence="7" id="KW-0969">Cilium</keyword>
<keyword evidence="4" id="KW-0964">Secreted</keyword>
<keyword evidence="7" id="KW-0966">Cell projection</keyword>
<dbReference type="Proteomes" id="UP001549110">
    <property type="component" value="Unassembled WGS sequence"/>
</dbReference>
<dbReference type="Pfam" id="PF00700">
    <property type="entry name" value="Flagellin_C"/>
    <property type="match status" value="1"/>
</dbReference>
<dbReference type="PRINTS" id="PR00207">
    <property type="entry name" value="FLAGELLIN"/>
</dbReference>
<evidence type="ECO:0000259" key="6">
    <source>
        <dbReference type="Pfam" id="PF00700"/>
    </source>
</evidence>
<name>A0ABV2EJS9_9CAUL</name>
<comment type="function">
    <text evidence="4">Flagellin is the subunit protein which polymerizes to form the filaments of bacterial flagella.</text>
</comment>
<organism evidence="7 8">
    <name type="scientific">Phenylobacterium koreense</name>
    <dbReference type="NCBI Taxonomy" id="266125"/>
    <lineage>
        <taxon>Bacteria</taxon>
        <taxon>Pseudomonadati</taxon>
        <taxon>Pseudomonadota</taxon>
        <taxon>Alphaproteobacteria</taxon>
        <taxon>Caulobacterales</taxon>
        <taxon>Caulobacteraceae</taxon>
        <taxon>Phenylobacterium</taxon>
    </lineage>
</organism>
<comment type="similarity">
    <text evidence="1 4">Belongs to the bacterial flagellin family.</text>
</comment>
<gene>
    <name evidence="7" type="ORF">ABID41_002350</name>
</gene>
<evidence type="ECO:0000256" key="1">
    <source>
        <dbReference type="ARBA" id="ARBA00005709"/>
    </source>
</evidence>
<evidence type="ECO:0000313" key="7">
    <source>
        <dbReference type="EMBL" id="MET3527232.1"/>
    </source>
</evidence>
<evidence type="ECO:0000256" key="4">
    <source>
        <dbReference type="RuleBase" id="RU362073"/>
    </source>
</evidence>
<dbReference type="PANTHER" id="PTHR42792:SF2">
    <property type="entry name" value="FLAGELLIN"/>
    <property type="match status" value="1"/>
</dbReference>
<sequence>MAMSVNTNKSALIALQNLNSTNEKLEQVQNKINTGLRVSSAKDNAAVYAIAQKQRADFSSLGAVKMSLDRATSITDVALTAGQQISDILVQMREKVVGAAEDSASPQTKKAFDDEYQTLLQAISQFASSAEFDGVSVLNGSLTADLNFLANADGDSYISLTPQDFTVTGSIIGLDGTDLNGTTTNVKSVLASLDSAISNVTAALAEMGAQAKQIEKHVTFVAKLQDTLETGIGNLVDADIAKESARLQSLQVQQQLGAQALSIANSQPQVILQLFRGG</sequence>
<feature type="domain" description="Flagellin C-terminal" evidence="6">
    <location>
        <begin position="191"/>
        <end position="275"/>
    </location>
</feature>
<dbReference type="Pfam" id="PF00669">
    <property type="entry name" value="Flagellin_N"/>
    <property type="match status" value="1"/>
</dbReference>
<comment type="subunit">
    <text evidence="2">In C.crescentus, the flagellar filament is composed of multiple flagellins of 29 kDa; 27 kDa and 25 kDa.</text>
</comment>
<dbReference type="InterPro" id="IPR001492">
    <property type="entry name" value="Flagellin"/>
</dbReference>
<evidence type="ECO:0000313" key="8">
    <source>
        <dbReference type="Proteomes" id="UP001549110"/>
    </source>
</evidence>
<dbReference type="PANTHER" id="PTHR42792">
    <property type="entry name" value="FLAGELLIN"/>
    <property type="match status" value="1"/>
</dbReference>